<evidence type="ECO:0000259" key="1">
    <source>
        <dbReference type="Pfam" id="PF01370"/>
    </source>
</evidence>
<dbReference type="AlphaFoldDB" id="A0AAN1FEQ2"/>
<gene>
    <name evidence="2" type="ORF">BSZ05_05010</name>
</gene>
<sequence>MKILVTGGSGFVGHALINQLSERHEITCFGRRKPIGWDGDFVEGELENLSTSELDLSGFDVVIHSAARAHVMHDESNNPLEEYRKVNTHATLELAKLAAAQGVGRFVFISSVKVNGESTENVAFSADDNINPTDDYGISKAEAEQQLAHLSASSSMDVVVVRPPLVYGPGVKANFASLFKLAGKGIPLPLGGVNRNARSLVSLYNLVDFIETCASKPNAANQTFLVSDGEDVSTRELVEKLAVVQGKSPWMVPIPLALFQLLGKLTGKSAAIDRLIGSLQVDIQKNRRVLDWTPPYTMQQSLERMMDELKSS</sequence>
<dbReference type="SUPFAM" id="SSF51735">
    <property type="entry name" value="NAD(P)-binding Rossmann-fold domains"/>
    <property type="match status" value="1"/>
</dbReference>
<reference evidence="3" key="1">
    <citation type="submission" date="2016-12" db="EMBL/GenBank/DDBJ databases">
        <title>Comparative genomic analysis reveals the diversity, evolution, and environmental adaptation strategies of the genus Vibrio.</title>
        <authorList>
            <person name="Lin H."/>
            <person name="Wang X."/>
            <person name="Zhang X.-H."/>
        </authorList>
    </citation>
    <scope>NUCLEOTIDE SEQUENCE [LARGE SCALE GENOMIC DNA]</scope>
    <source>
        <strain evidence="3">QT6D1</strain>
    </source>
</reference>
<protein>
    <submittedName>
        <fullName evidence="2">UDP-glucose 4-epimerase</fullName>
    </submittedName>
</protein>
<dbReference type="Proteomes" id="UP000197092">
    <property type="component" value="Chromosome 1"/>
</dbReference>
<dbReference type="InterPro" id="IPR036291">
    <property type="entry name" value="NAD(P)-bd_dom_sf"/>
</dbReference>
<accession>A0AAN1FEQ2</accession>
<dbReference type="RefSeq" id="WP_088876330.1">
    <property type="nucleotide sequence ID" value="NZ_CP018308.1"/>
</dbReference>
<organism evidence="2 3">
    <name type="scientific">Vibrio mediterranei</name>
    <dbReference type="NCBI Taxonomy" id="689"/>
    <lineage>
        <taxon>Bacteria</taxon>
        <taxon>Pseudomonadati</taxon>
        <taxon>Pseudomonadota</taxon>
        <taxon>Gammaproteobacteria</taxon>
        <taxon>Vibrionales</taxon>
        <taxon>Vibrionaceae</taxon>
        <taxon>Vibrio</taxon>
    </lineage>
</organism>
<proteinExistence type="predicted"/>
<dbReference type="PANTHER" id="PTHR43245:SF58">
    <property type="entry name" value="BLL5923 PROTEIN"/>
    <property type="match status" value="1"/>
</dbReference>
<dbReference type="InterPro" id="IPR050177">
    <property type="entry name" value="Lipid_A_modif_metabolic_enz"/>
</dbReference>
<dbReference type="InterPro" id="IPR001509">
    <property type="entry name" value="Epimerase_deHydtase"/>
</dbReference>
<evidence type="ECO:0000313" key="2">
    <source>
        <dbReference type="EMBL" id="ASI89215.1"/>
    </source>
</evidence>
<dbReference type="Pfam" id="PF01370">
    <property type="entry name" value="Epimerase"/>
    <property type="match status" value="1"/>
</dbReference>
<name>A0AAN1FEQ2_9VIBR</name>
<dbReference type="EMBL" id="CP018308">
    <property type="protein sequence ID" value="ASI89215.1"/>
    <property type="molecule type" value="Genomic_DNA"/>
</dbReference>
<dbReference type="PANTHER" id="PTHR43245">
    <property type="entry name" value="BIFUNCTIONAL POLYMYXIN RESISTANCE PROTEIN ARNA"/>
    <property type="match status" value="1"/>
</dbReference>
<evidence type="ECO:0000313" key="3">
    <source>
        <dbReference type="Proteomes" id="UP000197092"/>
    </source>
</evidence>
<dbReference type="KEGG" id="vsh:BSZ05_05010"/>
<dbReference type="CDD" id="cd05232">
    <property type="entry name" value="UDP_G4E_4_SDR_e"/>
    <property type="match status" value="1"/>
</dbReference>
<dbReference type="Gene3D" id="3.40.50.720">
    <property type="entry name" value="NAD(P)-binding Rossmann-like Domain"/>
    <property type="match status" value="1"/>
</dbReference>
<feature type="domain" description="NAD-dependent epimerase/dehydratase" evidence="1">
    <location>
        <begin position="3"/>
        <end position="220"/>
    </location>
</feature>